<reference evidence="1" key="1">
    <citation type="submission" date="2022-02" db="EMBL/GenBank/DDBJ databases">
        <title>Plant Genome Project.</title>
        <authorList>
            <person name="Zhang R.-G."/>
        </authorList>
    </citation>
    <scope>NUCLEOTIDE SEQUENCE</scope>
    <source>
        <strain evidence="1">AT1</strain>
    </source>
</reference>
<evidence type="ECO:0000313" key="2">
    <source>
        <dbReference type="Proteomes" id="UP001062846"/>
    </source>
</evidence>
<proteinExistence type="predicted"/>
<accession>A0ACC0NE32</accession>
<gene>
    <name evidence="1" type="ORF">RHMOL_Rhmol06G0191000</name>
</gene>
<evidence type="ECO:0000313" key="1">
    <source>
        <dbReference type="EMBL" id="KAI8551495.1"/>
    </source>
</evidence>
<dbReference type="Proteomes" id="UP001062846">
    <property type="component" value="Chromosome 6"/>
</dbReference>
<protein>
    <submittedName>
        <fullName evidence="1">Uncharacterized protein</fullName>
    </submittedName>
</protein>
<dbReference type="EMBL" id="CM046393">
    <property type="protein sequence ID" value="KAI8551495.1"/>
    <property type="molecule type" value="Genomic_DNA"/>
</dbReference>
<keyword evidence="2" id="KW-1185">Reference proteome</keyword>
<name>A0ACC0NE32_RHOML</name>
<sequence length="50" mass="5612">MATLAATPAFVSEGATIQPLLEINFRQPSDVLLRIPACCCRFWLFSDKIR</sequence>
<organism evidence="1 2">
    <name type="scientific">Rhododendron molle</name>
    <name type="common">Chinese azalea</name>
    <name type="synonym">Azalea mollis</name>
    <dbReference type="NCBI Taxonomy" id="49168"/>
    <lineage>
        <taxon>Eukaryota</taxon>
        <taxon>Viridiplantae</taxon>
        <taxon>Streptophyta</taxon>
        <taxon>Embryophyta</taxon>
        <taxon>Tracheophyta</taxon>
        <taxon>Spermatophyta</taxon>
        <taxon>Magnoliopsida</taxon>
        <taxon>eudicotyledons</taxon>
        <taxon>Gunneridae</taxon>
        <taxon>Pentapetalae</taxon>
        <taxon>asterids</taxon>
        <taxon>Ericales</taxon>
        <taxon>Ericaceae</taxon>
        <taxon>Ericoideae</taxon>
        <taxon>Rhodoreae</taxon>
        <taxon>Rhododendron</taxon>
    </lineage>
</organism>
<comment type="caution">
    <text evidence="1">The sequence shown here is derived from an EMBL/GenBank/DDBJ whole genome shotgun (WGS) entry which is preliminary data.</text>
</comment>